<dbReference type="Proteomes" id="UP000594468">
    <property type="component" value="Chromosome"/>
</dbReference>
<dbReference type="EMBL" id="CP062983">
    <property type="protein sequence ID" value="QPC81518.1"/>
    <property type="molecule type" value="Genomic_DNA"/>
</dbReference>
<keyword evidence="5" id="KW-1185">Reference proteome</keyword>
<gene>
    <name evidence="4" type="ORF">G4Y79_17735</name>
</gene>
<dbReference type="KEGG" id="pmet:G4Y79_17735"/>
<dbReference type="InterPro" id="IPR007060">
    <property type="entry name" value="FtsL/DivIC"/>
</dbReference>
<name>A0A7S8E738_9CHLR</name>
<keyword evidence="3" id="KW-1133">Transmembrane helix</keyword>
<sequence>MPTQNPSTDQPNPQRKQRSRQLSSTQVMFAVIIAIGLMLAINFSTRILADRDLRNIQDSVQAEIEQLRSEQSDLIQERNFAQSDDYVALWARSEGRLVREGEILVVPVPLTSQVQVRQVQEFDLAEAETTLPRPENYQLWWRLFFDSDLP</sequence>
<feature type="transmembrane region" description="Helical" evidence="3">
    <location>
        <begin position="27"/>
        <end position="49"/>
    </location>
</feature>
<keyword evidence="3" id="KW-0812">Transmembrane</keyword>
<keyword evidence="1" id="KW-0175">Coiled coil</keyword>
<dbReference type="Pfam" id="PF04977">
    <property type="entry name" value="DivIC"/>
    <property type="match status" value="1"/>
</dbReference>
<evidence type="ECO:0000313" key="5">
    <source>
        <dbReference type="Proteomes" id="UP000594468"/>
    </source>
</evidence>
<proteinExistence type="predicted"/>
<organism evidence="4 5">
    <name type="scientific">Phototrophicus methaneseepsis</name>
    <dbReference type="NCBI Taxonomy" id="2710758"/>
    <lineage>
        <taxon>Bacteria</taxon>
        <taxon>Bacillati</taxon>
        <taxon>Chloroflexota</taxon>
        <taxon>Candidatus Thermofontia</taxon>
        <taxon>Phototrophicales</taxon>
        <taxon>Phototrophicaceae</taxon>
        <taxon>Phototrophicus</taxon>
    </lineage>
</organism>
<dbReference type="AlphaFoldDB" id="A0A7S8E738"/>
<feature type="region of interest" description="Disordered" evidence="2">
    <location>
        <begin position="1"/>
        <end position="22"/>
    </location>
</feature>
<evidence type="ECO:0000313" key="4">
    <source>
        <dbReference type="EMBL" id="QPC81518.1"/>
    </source>
</evidence>
<reference evidence="4 5" key="1">
    <citation type="submission" date="2020-02" db="EMBL/GenBank/DDBJ databases">
        <authorList>
            <person name="Zheng R.K."/>
            <person name="Sun C.M."/>
        </authorList>
    </citation>
    <scope>NUCLEOTIDE SEQUENCE [LARGE SCALE GENOMIC DNA]</scope>
    <source>
        <strain evidence="5">rifampicinis</strain>
    </source>
</reference>
<feature type="coiled-coil region" evidence="1">
    <location>
        <begin position="57"/>
        <end position="84"/>
    </location>
</feature>
<keyword evidence="3" id="KW-0472">Membrane</keyword>
<dbReference type="RefSeq" id="WP_195169591.1">
    <property type="nucleotide sequence ID" value="NZ_CP062983.1"/>
</dbReference>
<evidence type="ECO:0000256" key="1">
    <source>
        <dbReference type="SAM" id="Coils"/>
    </source>
</evidence>
<protein>
    <submittedName>
        <fullName evidence="4">Septum formation initiator family protein</fullName>
    </submittedName>
</protein>
<accession>A0A7S8E738</accession>
<evidence type="ECO:0000256" key="3">
    <source>
        <dbReference type="SAM" id="Phobius"/>
    </source>
</evidence>
<evidence type="ECO:0000256" key="2">
    <source>
        <dbReference type="SAM" id="MobiDB-lite"/>
    </source>
</evidence>